<protein>
    <submittedName>
        <fullName evidence="3">Uncharacterized protein</fullName>
    </submittedName>
</protein>
<proteinExistence type="predicted"/>
<evidence type="ECO:0000256" key="1">
    <source>
        <dbReference type="SAM" id="MobiDB-lite"/>
    </source>
</evidence>
<dbReference type="EMBL" id="WIXE01006258">
    <property type="protein sequence ID" value="KAK5981448.1"/>
    <property type="molecule type" value="Genomic_DNA"/>
</dbReference>
<reference evidence="3 4" key="1">
    <citation type="submission" date="2019-10" db="EMBL/GenBank/DDBJ databases">
        <title>Assembly and Annotation for the nematode Trichostrongylus colubriformis.</title>
        <authorList>
            <person name="Martin J."/>
        </authorList>
    </citation>
    <scope>NUCLEOTIDE SEQUENCE [LARGE SCALE GENOMIC DNA]</scope>
    <source>
        <strain evidence="3">G859</strain>
        <tissue evidence="3">Whole worm</tissue>
    </source>
</reference>
<feature type="chain" id="PRO_5043016137" evidence="2">
    <location>
        <begin position="17"/>
        <end position="297"/>
    </location>
</feature>
<dbReference type="GO" id="GO:0005112">
    <property type="term" value="F:Notch binding"/>
    <property type="evidence" value="ECO:0007669"/>
    <property type="project" value="TreeGrafter"/>
</dbReference>
<name>A0AAN8G5Q9_TRICO</name>
<feature type="signal peptide" evidence="2">
    <location>
        <begin position="1"/>
        <end position="16"/>
    </location>
</feature>
<dbReference type="Proteomes" id="UP001331761">
    <property type="component" value="Unassembled WGS sequence"/>
</dbReference>
<feature type="region of interest" description="Disordered" evidence="1">
    <location>
        <begin position="85"/>
        <end position="123"/>
    </location>
</feature>
<keyword evidence="4" id="KW-1185">Reference proteome</keyword>
<organism evidence="3 4">
    <name type="scientific">Trichostrongylus colubriformis</name>
    <name type="common">Black scour worm</name>
    <dbReference type="NCBI Taxonomy" id="6319"/>
    <lineage>
        <taxon>Eukaryota</taxon>
        <taxon>Metazoa</taxon>
        <taxon>Ecdysozoa</taxon>
        <taxon>Nematoda</taxon>
        <taxon>Chromadorea</taxon>
        <taxon>Rhabditida</taxon>
        <taxon>Rhabditina</taxon>
        <taxon>Rhabditomorpha</taxon>
        <taxon>Strongyloidea</taxon>
        <taxon>Trichostrongylidae</taxon>
        <taxon>Trichostrongylus</taxon>
    </lineage>
</organism>
<sequence>MHRTAWLLVLAALSQAESNPELITVACSRRPDLPFCKNGKYDAERDILLDRLNTKEHGAKDDYVKRRDKDAHVINQQRKTLPKFTTMHKRSTDRRRDSPSVDKLVIPPPLPTAAKPKRKKVRNLSDPFEKWLNSESRHERGSDSDVYQLLRRINALTAGPVTSNQENVMPQNFLSRRLHADQATAATSNNQNQAEGDEFRKFSHLTDTRGVYHPLRSRSPFSKPALWEANPDNPHNRDHANVWWYNPYSVKADWLHGQIHWGGHWGVPAAGVGGTQGFSAVNFPSLGQFLNIPDDYD</sequence>
<keyword evidence="2" id="KW-0732">Signal</keyword>
<dbReference type="PANTHER" id="PTHR35015">
    <property type="entry name" value="PROTEIN CBR-OSM-7-RELATED"/>
    <property type="match status" value="1"/>
</dbReference>
<dbReference type="GO" id="GO:0045747">
    <property type="term" value="P:positive regulation of Notch signaling pathway"/>
    <property type="evidence" value="ECO:0007669"/>
    <property type="project" value="TreeGrafter"/>
</dbReference>
<accession>A0AAN8G5Q9</accession>
<evidence type="ECO:0000313" key="4">
    <source>
        <dbReference type="Proteomes" id="UP001331761"/>
    </source>
</evidence>
<dbReference type="InterPro" id="IPR053124">
    <property type="entry name" value="Notch_signaling_modulators"/>
</dbReference>
<dbReference type="GO" id="GO:0005615">
    <property type="term" value="C:extracellular space"/>
    <property type="evidence" value="ECO:0007669"/>
    <property type="project" value="TreeGrafter"/>
</dbReference>
<gene>
    <name evidence="3" type="ORF">GCK32_002916</name>
</gene>
<dbReference type="AlphaFoldDB" id="A0AAN8G5Q9"/>
<evidence type="ECO:0000313" key="3">
    <source>
        <dbReference type="EMBL" id="KAK5981448.1"/>
    </source>
</evidence>
<evidence type="ECO:0000256" key="2">
    <source>
        <dbReference type="SAM" id="SignalP"/>
    </source>
</evidence>
<comment type="caution">
    <text evidence="3">The sequence shown here is derived from an EMBL/GenBank/DDBJ whole genome shotgun (WGS) entry which is preliminary data.</text>
</comment>